<name>A0A2P5F4X5_TREOI</name>
<dbReference type="Proteomes" id="UP000237000">
    <property type="component" value="Unassembled WGS sequence"/>
</dbReference>
<dbReference type="OrthoDB" id="191139at2759"/>
<dbReference type="InParanoid" id="A0A2P5F4X5"/>
<protein>
    <submittedName>
        <fullName evidence="1">Uncharacterized protein</fullName>
    </submittedName>
</protein>
<comment type="caution">
    <text evidence="1">The sequence shown here is derived from an EMBL/GenBank/DDBJ whole genome shotgun (WGS) entry which is preliminary data.</text>
</comment>
<sequence length="71" mass="7798">MLESVKYLIGSVGASGYGSKSTAEEVTESSDLRSVTAIITGITMRHVRMRFRSSPMFCTLRNLLGDSRLII</sequence>
<keyword evidence="2" id="KW-1185">Reference proteome</keyword>
<proteinExistence type="predicted"/>
<accession>A0A2P5F4X5</accession>
<evidence type="ECO:0000313" key="2">
    <source>
        <dbReference type="Proteomes" id="UP000237000"/>
    </source>
</evidence>
<gene>
    <name evidence="1" type="ORF">TorRG33x02_114430</name>
</gene>
<dbReference type="STRING" id="63057.A0A2P5F4X5"/>
<dbReference type="EMBL" id="JXTC01000062">
    <property type="protein sequence ID" value="PON92845.1"/>
    <property type="molecule type" value="Genomic_DNA"/>
</dbReference>
<reference evidence="2" key="1">
    <citation type="submission" date="2016-06" db="EMBL/GenBank/DDBJ databases">
        <title>Parallel loss of symbiosis genes in relatives of nitrogen-fixing non-legume Parasponia.</title>
        <authorList>
            <person name="Van Velzen R."/>
            <person name="Holmer R."/>
            <person name="Bu F."/>
            <person name="Rutten L."/>
            <person name="Van Zeijl A."/>
            <person name="Liu W."/>
            <person name="Santuari L."/>
            <person name="Cao Q."/>
            <person name="Sharma T."/>
            <person name="Shen D."/>
            <person name="Roswanjaya Y."/>
            <person name="Wardhani T."/>
            <person name="Kalhor M.S."/>
            <person name="Jansen J."/>
            <person name="Van den Hoogen J."/>
            <person name="Gungor B."/>
            <person name="Hartog M."/>
            <person name="Hontelez J."/>
            <person name="Verver J."/>
            <person name="Yang W.-C."/>
            <person name="Schijlen E."/>
            <person name="Repin R."/>
            <person name="Schilthuizen M."/>
            <person name="Schranz E."/>
            <person name="Heidstra R."/>
            <person name="Miyata K."/>
            <person name="Fedorova E."/>
            <person name="Kohlen W."/>
            <person name="Bisseling T."/>
            <person name="Smit S."/>
            <person name="Geurts R."/>
        </authorList>
    </citation>
    <scope>NUCLEOTIDE SEQUENCE [LARGE SCALE GENOMIC DNA]</scope>
    <source>
        <strain evidence="2">cv. RG33-2</strain>
    </source>
</reference>
<dbReference type="AlphaFoldDB" id="A0A2P5F4X5"/>
<evidence type="ECO:0000313" key="1">
    <source>
        <dbReference type="EMBL" id="PON92845.1"/>
    </source>
</evidence>
<organism evidence="1 2">
    <name type="scientific">Trema orientale</name>
    <name type="common">Charcoal tree</name>
    <name type="synonym">Celtis orientalis</name>
    <dbReference type="NCBI Taxonomy" id="63057"/>
    <lineage>
        <taxon>Eukaryota</taxon>
        <taxon>Viridiplantae</taxon>
        <taxon>Streptophyta</taxon>
        <taxon>Embryophyta</taxon>
        <taxon>Tracheophyta</taxon>
        <taxon>Spermatophyta</taxon>
        <taxon>Magnoliopsida</taxon>
        <taxon>eudicotyledons</taxon>
        <taxon>Gunneridae</taxon>
        <taxon>Pentapetalae</taxon>
        <taxon>rosids</taxon>
        <taxon>fabids</taxon>
        <taxon>Rosales</taxon>
        <taxon>Cannabaceae</taxon>
        <taxon>Trema</taxon>
    </lineage>
</organism>